<reference evidence="1" key="1">
    <citation type="journal article" date="2011" name="Genome Biol.">
        <title>The draft genome of the carcinogenic human liver fluke Clonorchis sinensis.</title>
        <authorList>
            <person name="Wang X."/>
            <person name="Chen W."/>
            <person name="Huang Y."/>
            <person name="Sun J."/>
            <person name="Men J."/>
            <person name="Liu H."/>
            <person name="Luo F."/>
            <person name="Guo L."/>
            <person name="Lv X."/>
            <person name="Deng C."/>
            <person name="Zhou C."/>
            <person name="Fan Y."/>
            <person name="Li X."/>
            <person name="Huang L."/>
            <person name="Hu Y."/>
            <person name="Liang C."/>
            <person name="Hu X."/>
            <person name="Xu J."/>
            <person name="Yu X."/>
        </authorList>
    </citation>
    <scope>NUCLEOTIDE SEQUENCE [LARGE SCALE GENOMIC DNA]</scope>
    <source>
        <strain evidence="1">Henan</strain>
    </source>
</reference>
<organism evidence="1 2">
    <name type="scientific">Clonorchis sinensis</name>
    <name type="common">Chinese liver fluke</name>
    <dbReference type="NCBI Taxonomy" id="79923"/>
    <lineage>
        <taxon>Eukaryota</taxon>
        <taxon>Metazoa</taxon>
        <taxon>Spiralia</taxon>
        <taxon>Lophotrochozoa</taxon>
        <taxon>Platyhelminthes</taxon>
        <taxon>Trematoda</taxon>
        <taxon>Digenea</taxon>
        <taxon>Opisthorchiida</taxon>
        <taxon>Opisthorchiata</taxon>
        <taxon>Opisthorchiidae</taxon>
        <taxon>Clonorchis</taxon>
    </lineage>
</organism>
<protein>
    <submittedName>
        <fullName evidence="1">Uncharacterized protein</fullName>
    </submittedName>
</protein>
<proteinExistence type="predicted"/>
<gene>
    <name evidence="1" type="ORF">CLF_111829</name>
</gene>
<reference key="2">
    <citation type="submission" date="2011-10" db="EMBL/GenBank/DDBJ databases">
        <title>The genome and transcriptome sequence of Clonorchis sinensis provide insights into the carcinogenic liver fluke.</title>
        <authorList>
            <person name="Wang X."/>
            <person name="Huang Y."/>
            <person name="Chen W."/>
            <person name="Liu H."/>
            <person name="Guo L."/>
            <person name="Chen Y."/>
            <person name="Luo F."/>
            <person name="Zhou W."/>
            <person name="Sun J."/>
            <person name="Mao Q."/>
            <person name="Liang P."/>
            <person name="Zhou C."/>
            <person name="Tian Y."/>
            <person name="Men J."/>
            <person name="Lv X."/>
            <person name="Huang L."/>
            <person name="Zhou J."/>
            <person name="Hu Y."/>
            <person name="Li R."/>
            <person name="Zhang F."/>
            <person name="Lei H."/>
            <person name="Li X."/>
            <person name="Hu X."/>
            <person name="Liang C."/>
            <person name="Xu J."/>
            <person name="Wu Z."/>
            <person name="Yu X."/>
        </authorList>
    </citation>
    <scope>NUCLEOTIDE SEQUENCE</scope>
    <source>
        <strain>Henan</strain>
    </source>
</reference>
<name>G7YVD9_CLOSI</name>
<accession>G7YVD9</accession>
<keyword evidence="2" id="KW-1185">Reference proteome</keyword>
<dbReference type="AlphaFoldDB" id="G7YVD9"/>
<sequence>MASEVAAQAFAEKFGTVSFSSFTAFEDALNQYMKDNYVVFLSKYLYDRLPVSRRLTEDELGTCRALLKYGTPSCEVRQFVADEFGKILATQDIYNYRREVSTGSVGQRKVTLVTCFSRWQQKALFRHFSDVVNVDGTHATNRFGFRQDLQLLHRTDPRLVSYLTARWLYITRERAVHAHSEMVHFGNVTNNRLENANGRLKDRVHHANTLEHAIQKASRHAEWLMREIEMHTSYHCDRRQILEGNGYVLYVVCRMTTYACSLVLRYLGQRPPRLPYGSFGTNKVVNSQVNALQEEVYACPGRTLVSMCNAEYEAPTRLSSLTRWPSKAVTPITVLDVAYRGYLYQLREGFLRHVLFCVTDVLLPCLNDGNEPPCALSGPKNALNPCRSQFVTIPWRILTTITTLNDSPKMFLYGAVHGRKYGVAMTAPIPSLMDCP</sequence>
<evidence type="ECO:0000313" key="2">
    <source>
        <dbReference type="Proteomes" id="UP000008909"/>
    </source>
</evidence>
<dbReference type="EMBL" id="DF144447">
    <property type="protein sequence ID" value="GAA56919.1"/>
    <property type="molecule type" value="Genomic_DNA"/>
</dbReference>
<evidence type="ECO:0000313" key="1">
    <source>
        <dbReference type="EMBL" id="GAA56919.1"/>
    </source>
</evidence>
<dbReference type="Proteomes" id="UP000008909">
    <property type="component" value="Unassembled WGS sequence"/>
</dbReference>